<name>A0ABP8HGF6_9BACT</name>
<feature type="signal peptide" evidence="1">
    <location>
        <begin position="1"/>
        <end position="19"/>
    </location>
</feature>
<reference evidence="4" key="1">
    <citation type="journal article" date="2019" name="Int. J. Syst. Evol. Microbiol.">
        <title>The Global Catalogue of Microorganisms (GCM) 10K type strain sequencing project: providing services to taxonomists for standard genome sequencing and annotation.</title>
        <authorList>
            <consortium name="The Broad Institute Genomics Platform"/>
            <consortium name="The Broad Institute Genome Sequencing Center for Infectious Disease"/>
            <person name="Wu L."/>
            <person name="Ma J."/>
        </authorList>
    </citation>
    <scope>NUCLEOTIDE SEQUENCE [LARGE SCALE GENOMIC DNA]</scope>
    <source>
        <strain evidence="4">JCM 17919</strain>
    </source>
</reference>
<dbReference type="Gene3D" id="3.40.50.1820">
    <property type="entry name" value="alpha/beta hydrolase"/>
    <property type="match status" value="1"/>
</dbReference>
<gene>
    <name evidence="3" type="ORF">GCM10023184_35150</name>
</gene>
<dbReference type="InterPro" id="IPR029058">
    <property type="entry name" value="AB_hydrolase_fold"/>
</dbReference>
<dbReference type="EMBL" id="BAABGY010000011">
    <property type="protein sequence ID" value="GAA4338602.1"/>
    <property type="molecule type" value="Genomic_DNA"/>
</dbReference>
<sequence>MKRMILPLLLAHAALPAHTQVPTTIAQRSTITAADSIALMRRTFKKPNETVLAQARSRLVNPQWSYTLPPGRGGTTGSAFVFAKNRPTVVVLIHGITGYPSTDARIGTLKGARNYWGYDFVWGLFGAQTDRPTTFADDNPASALGRPDWETRFLNDNNSAHHFVTIYGKPKPDRNFYTPFSLMMTYRDGSEPMKKQVAQTAAQIVSLYDAQFGSWPAEKQPQLILLGHSFGGLVARTICSAPDGIPSNMPDVAAENFSAADKANMEFIRNRTLHITTLATPHEGSPITWNAAMGSVVQHLPGPGVQINETDPDTYVIRQLRTGFVRNLNATVLRPELCRRSDASLIPVHALGGRVPAGPDFFQNPNVYDNDLNTVDGGIGRANIDDLLPGETNRKQFECYNLVRVDYAMHLFFGGNLLKPWGAAPDDNKALDIIRVRDVQPVTGCLTLPIYNLASFLAKPRLYYLRTDWDAVPHKSMALPGTCSGRFTEERGTVSDGEIDNDGFVPINSALGVKLGTDNKNYFDHAGGGSWYRFYRSGADFHNHGTIKFNEDVGKWLRENIIGNAVVPLVALQALGNTAAGPKVARSGERSSW</sequence>
<accession>A0ABP8HGF6</accession>
<dbReference type="InterPro" id="IPR012908">
    <property type="entry name" value="PGAP1-ab_dom-like"/>
</dbReference>
<feature type="domain" description="GPI inositol-deacylase PGAP1-like alpha/beta" evidence="2">
    <location>
        <begin position="197"/>
        <end position="298"/>
    </location>
</feature>
<evidence type="ECO:0000313" key="3">
    <source>
        <dbReference type="EMBL" id="GAA4338602.1"/>
    </source>
</evidence>
<keyword evidence="1" id="KW-0732">Signal</keyword>
<proteinExistence type="predicted"/>
<dbReference type="Pfam" id="PF07819">
    <property type="entry name" value="PGAP1"/>
    <property type="match status" value="1"/>
</dbReference>
<dbReference type="RefSeq" id="WP_345257116.1">
    <property type="nucleotide sequence ID" value="NZ_BAABGY010000011.1"/>
</dbReference>
<organism evidence="3 4">
    <name type="scientific">Flaviaesturariibacter amylovorans</name>
    <dbReference type="NCBI Taxonomy" id="1084520"/>
    <lineage>
        <taxon>Bacteria</taxon>
        <taxon>Pseudomonadati</taxon>
        <taxon>Bacteroidota</taxon>
        <taxon>Chitinophagia</taxon>
        <taxon>Chitinophagales</taxon>
        <taxon>Chitinophagaceae</taxon>
        <taxon>Flaviaestuariibacter</taxon>
    </lineage>
</organism>
<dbReference type="Proteomes" id="UP001501725">
    <property type="component" value="Unassembled WGS sequence"/>
</dbReference>
<keyword evidence="4" id="KW-1185">Reference proteome</keyword>
<protein>
    <recommendedName>
        <fullName evidence="2">GPI inositol-deacylase PGAP1-like alpha/beta domain-containing protein</fullName>
    </recommendedName>
</protein>
<evidence type="ECO:0000313" key="4">
    <source>
        <dbReference type="Proteomes" id="UP001501725"/>
    </source>
</evidence>
<evidence type="ECO:0000256" key="1">
    <source>
        <dbReference type="SAM" id="SignalP"/>
    </source>
</evidence>
<feature type="chain" id="PRO_5045672955" description="GPI inositol-deacylase PGAP1-like alpha/beta domain-containing protein" evidence="1">
    <location>
        <begin position="20"/>
        <end position="593"/>
    </location>
</feature>
<comment type="caution">
    <text evidence="3">The sequence shown here is derived from an EMBL/GenBank/DDBJ whole genome shotgun (WGS) entry which is preliminary data.</text>
</comment>
<dbReference type="SUPFAM" id="SSF53474">
    <property type="entry name" value="alpha/beta-Hydrolases"/>
    <property type="match status" value="1"/>
</dbReference>
<evidence type="ECO:0000259" key="2">
    <source>
        <dbReference type="Pfam" id="PF07819"/>
    </source>
</evidence>